<dbReference type="GO" id="GO:0046872">
    <property type="term" value="F:metal ion binding"/>
    <property type="evidence" value="ECO:0007669"/>
    <property type="project" value="UniProtKB-KW"/>
</dbReference>
<dbReference type="EMBL" id="JTDY01002731">
    <property type="protein sequence ID" value="KOB70830.1"/>
    <property type="molecule type" value="Genomic_DNA"/>
</dbReference>
<evidence type="ECO:0000256" key="5">
    <source>
        <dbReference type="ARBA" id="ARBA00033740"/>
    </source>
</evidence>
<dbReference type="InterPro" id="IPR008949">
    <property type="entry name" value="Isoprenoid_synthase_dom_sf"/>
</dbReference>
<evidence type="ECO:0000256" key="1">
    <source>
        <dbReference type="ARBA" id="ARBA00001946"/>
    </source>
</evidence>
<comment type="cofactor">
    <cofactor evidence="1">
        <name>Mg(2+)</name>
        <dbReference type="ChEBI" id="CHEBI:18420"/>
    </cofactor>
</comment>
<proteinExistence type="predicted"/>
<dbReference type="Proteomes" id="UP000037510">
    <property type="component" value="Unassembled WGS sequence"/>
</dbReference>
<dbReference type="InterPro" id="IPR033749">
    <property type="entry name" value="Polyprenyl_synt_CS"/>
</dbReference>
<dbReference type="Pfam" id="PF00348">
    <property type="entry name" value="polyprenyl_synt"/>
    <property type="match status" value="3"/>
</dbReference>
<dbReference type="SUPFAM" id="SSF48576">
    <property type="entry name" value="Terpenoid synthases"/>
    <property type="match status" value="3"/>
</dbReference>
<dbReference type="GO" id="GO:0005737">
    <property type="term" value="C:cytoplasm"/>
    <property type="evidence" value="ECO:0007669"/>
    <property type="project" value="TreeGrafter"/>
</dbReference>
<dbReference type="PANTHER" id="PTHR11525">
    <property type="entry name" value="FARNESYL-PYROPHOSPHATE SYNTHETASE"/>
    <property type="match status" value="1"/>
</dbReference>
<comment type="pathway">
    <text evidence="5">Pheromone biosynthesis.</text>
</comment>
<sequence>MYSSKKGLERILQVYKNELRRHISKTTSVTNSDAMAPRLDQPSKMPQVEEAGPSKLLKLQKYHRYLSTLTPQELPMATRGLAVSKDQSREFMACFPDIVRELTETGKHLDVPEASKWLAKFHTHQLLLSDIMEGREMRRGVPCWYKRPDVGLDGVYDATLIQSAMYTTLKKHFGAKPYYKHVLETFNVMRRGVPCWYKRPDVGLDGVYDATLIQSAMYTTLKKHFGAKPYYKHVLETFNVMLKTDKPELSQFTMEKYEAITKYKTSYYTFQLPVSAALLMAAVTGKNGTDIQDGKCTWLAVVALQRANSAQKQLMELHYGRNDPESVAKIKDLYEELQLPHTYSVFEEATYDLIRTQIQQVTRGLPHDLITQQFPECYMSTNVSISQIAKEKETFQDVLPSIIGTLMTNPKLSQVPEVGSWVKQPENVTEESLRLARTMGWCVEMLQAYFLVVDDMMDGSSTRRGMPCWYRLPNVGLGAINDSILIHCSIYETLQANFSKTPLYVDIVELFNEGAMPCWYRLPNVGLGAINDSILIHCSIYETLQANFSKTPLYVDIVELFNETT</sequence>
<dbReference type="PANTHER" id="PTHR11525:SF0">
    <property type="entry name" value="FARNESYL PYROPHOSPHATE SYNTHASE"/>
    <property type="match status" value="1"/>
</dbReference>
<feature type="region of interest" description="Disordered" evidence="7">
    <location>
        <begin position="27"/>
        <end position="50"/>
    </location>
</feature>
<keyword evidence="4" id="KW-0460">Magnesium</keyword>
<evidence type="ECO:0000256" key="3">
    <source>
        <dbReference type="ARBA" id="ARBA00022723"/>
    </source>
</evidence>
<protein>
    <recommendedName>
        <fullName evidence="6">Farnesyl pyrophosphate synthase</fullName>
    </recommendedName>
</protein>
<reference evidence="8 9" key="1">
    <citation type="journal article" date="2015" name="Genome Biol. Evol.">
        <title>The genome of winter moth (Operophtera brumata) provides a genomic perspective on sexual dimorphism and phenology.</title>
        <authorList>
            <person name="Derks M.F."/>
            <person name="Smit S."/>
            <person name="Salis L."/>
            <person name="Schijlen E."/>
            <person name="Bossers A."/>
            <person name="Mateman C."/>
            <person name="Pijl A.S."/>
            <person name="de Ridder D."/>
            <person name="Groenen M.A."/>
            <person name="Visser M.E."/>
            <person name="Megens H.J."/>
        </authorList>
    </citation>
    <scope>NUCLEOTIDE SEQUENCE [LARGE SCALE GENOMIC DNA]</scope>
    <source>
        <strain evidence="8">WM2013NL</strain>
        <tissue evidence="8">Head and thorax</tissue>
    </source>
</reference>
<dbReference type="Gene3D" id="1.10.600.10">
    <property type="entry name" value="Farnesyl Diphosphate Synthase"/>
    <property type="match status" value="6"/>
</dbReference>
<gene>
    <name evidence="8" type="ORF">OBRU01_14675</name>
</gene>
<dbReference type="GO" id="GO:0042811">
    <property type="term" value="P:pheromone biosynthetic process"/>
    <property type="evidence" value="ECO:0007669"/>
    <property type="project" value="UniProtKB-ARBA"/>
</dbReference>
<evidence type="ECO:0000256" key="2">
    <source>
        <dbReference type="ARBA" id="ARBA00022679"/>
    </source>
</evidence>
<evidence type="ECO:0000256" key="6">
    <source>
        <dbReference type="ARBA" id="ARBA00034546"/>
    </source>
</evidence>
<dbReference type="GO" id="GO:0004337">
    <property type="term" value="F:(2E,6E)-farnesyl diphosphate synthase activity"/>
    <property type="evidence" value="ECO:0007669"/>
    <property type="project" value="TreeGrafter"/>
</dbReference>
<dbReference type="GO" id="GO:0004161">
    <property type="term" value="F:dimethylallyltranstransferase activity"/>
    <property type="evidence" value="ECO:0007669"/>
    <property type="project" value="TreeGrafter"/>
</dbReference>
<dbReference type="AlphaFoldDB" id="A0A0L7L5Y7"/>
<dbReference type="STRING" id="104452.A0A0L7L5Y7"/>
<dbReference type="InterPro" id="IPR039702">
    <property type="entry name" value="FPS1-like"/>
</dbReference>
<name>A0A0L7L5Y7_OPEBR</name>
<dbReference type="PROSITE" id="PS00723">
    <property type="entry name" value="POLYPRENYL_SYNTHASE_1"/>
    <property type="match status" value="1"/>
</dbReference>
<organism evidence="8 9">
    <name type="scientific">Operophtera brumata</name>
    <name type="common">Winter moth</name>
    <name type="synonym">Phalaena brumata</name>
    <dbReference type="NCBI Taxonomy" id="104452"/>
    <lineage>
        <taxon>Eukaryota</taxon>
        <taxon>Metazoa</taxon>
        <taxon>Ecdysozoa</taxon>
        <taxon>Arthropoda</taxon>
        <taxon>Hexapoda</taxon>
        <taxon>Insecta</taxon>
        <taxon>Pterygota</taxon>
        <taxon>Neoptera</taxon>
        <taxon>Endopterygota</taxon>
        <taxon>Lepidoptera</taxon>
        <taxon>Glossata</taxon>
        <taxon>Ditrysia</taxon>
        <taxon>Geometroidea</taxon>
        <taxon>Geometridae</taxon>
        <taxon>Larentiinae</taxon>
        <taxon>Operophtera</taxon>
    </lineage>
</organism>
<comment type="caution">
    <text evidence="8">The sequence shown here is derived from an EMBL/GenBank/DDBJ whole genome shotgun (WGS) entry which is preliminary data.</text>
</comment>
<evidence type="ECO:0000256" key="7">
    <source>
        <dbReference type="SAM" id="MobiDB-lite"/>
    </source>
</evidence>
<keyword evidence="2 8" id="KW-0808">Transferase</keyword>
<evidence type="ECO:0000313" key="9">
    <source>
        <dbReference type="Proteomes" id="UP000037510"/>
    </source>
</evidence>
<dbReference type="GO" id="GO:0045337">
    <property type="term" value="P:farnesyl diphosphate biosynthetic process"/>
    <property type="evidence" value="ECO:0007669"/>
    <property type="project" value="TreeGrafter"/>
</dbReference>
<dbReference type="InterPro" id="IPR000092">
    <property type="entry name" value="Polyprenyl_synt"/>
</dbReference>
<keyword evidence="3" id="KW-0479">Metal-binding</keyword>
<evidence type="ECO:0000313" key="8">
    <source>
        <dbReference type="EMBL" id="KOB70830.1"/>
    </source>
</evidence>
<accession>A0A0L7L5Y7</accession>
<evidence type="ECO:0000256" key="4">
    <source>
        <dbReference type="ARBA" id="ARBA00022842"/>
    </source>
</evidence>
<keyword evidence="9" id="KW-1185">Reference proteome</keyword>